<keyword evidence="3" id="KW-0732">Signal</keyword>
<dbReference type="Proteomes" id="UP001597545">
    <property type="component" value="Unassembled WGS sequence"/>
</dbReference>
<gene>
    <name evidence="8" type="ORF">ACFSR5_16395</name>
</gene>
<dbReference type="RefSeq" id="WP_380905547.1">
    <property type="nucleotide sequence ID" value="NZ_JBHUEG010000012.1"/>
</dbReference>
<sequence length="456" mass="52366">MMKGHILKYGVLLVILLCGCSEEWLDVKKDQKLVVPQTLDDLQALLDNTAVFNMSMDGYLGEVSSDDFFCLDGQLASAAEPLRRGYVWDRDLVETYSNTHFNDWANNYQRVFYANVVLQGLEKMKSDKDGALWKSCYGQALFWRGYALLQLAQLFCSPYRASGNGELLGLPLPMEPDINMLHERRSLEETYSRIRDDLTRSLDLFAVTAQVKTRPSAQASLVLLSRLCLLTSQYVQAREYALAALEIGGKLLDYGSLPTDATYPFETEHLEVILNSTMSYNPSGVLAEGRLLIDTALYDLYDDLDLRKELFFKPSGEYHTFKGMYTGTVQFFTGLAMDELYLNYFEAALRSGESDRIKSRLDYWISNRYGEGYDINFQSDGDLLDFIMDERRRQLVFRGIRWYDLRRLNTNENAGISLRREVNGRIIELPANDPRYVFQIPTNVLSLNEKLIQNQR</sequence>
<dbReference type="InterPro" id="IPR011990">
    <property type="entry name" value="TPR-like_helical_dom_sf"/>
</dbReference>
<evidence type="ECO:0000313" key="8">
    <source>
        <dbReference type="EMBL" id="MFD2549229.1"/>
    </source>
</evidence>
<evidence type="ECO:0000259" key="6">
    <source>
        <dbReference type="Pfam" id="PF07980"/>
    </source>
</evidence>
<evidence type="ECO:0000259" key="7">
    <source>
        <dbReference type="Pfam" id="PF14322"/>
    </source>
</evidence>
<comment type="caution">
    <text evidence="8">The sequence shown here is derived from an EMBL/GenBank/DDBJ whole genome shotgun (WGS) entry which is preliminary data.</text>
</comment>
<comment type="similarity">
    <text evidence="2">Belongs to the SusD family.</text>
</comment>
<proteinExistence type="inferred from homology"/>
<dbReference type="PROSITE" id="PS51257">
    <property type="entry name" value="PROKAR_LIPOPROTEIN"/>
    <property type="match status" value="1"/>
</dbReference>
<organism evidence="8 9">
    <name type="scientific">Sphingobacterium suaedae</name>
    <dbReference type="NCBI Taxonomy" id="1686402"/>
    <lineage>
        <taxon>Bacteria</taxon>
        <taxon>Pseudomonadati</taxon>
        <taxon>Bacteroidota</taxon>
        <taxon>Sphingobacteriia</taxon>
        <taxon>Sphingobacteriales</taxon>
        <taxon>Sphingobacteriaceae</taxon>
        <taxon>Sphingobacterium</taxon>
    </lineage>
</organism>
<reference evidence="9" key="1">
    <citation type="journal article" date="2019" name="Int. J. Syst. Evol. Microbiol.">
        <title>The Global Catalogue of Microorganisms (GCM) 10K type strain sequencing project: providing services to taxonomists for standard genome sequencing and annotation.</title>
        <authorList>
            <consortium name="The Broad Institute Genomics Platform"/>
            <consortium name="The Broad Institute Genome Sequencing Center for Infectious Disease"/>
            <person name="Wu L."/>
            <person name="Ma J."/>
        </authorList>
    </citation>
    <scope>NUCLEOTIDE SEQUENCE [LARGE SCALE GENOMIC DNA]</scope>
    <source>
        <strain evidence="9">KCTC 42662</strain>
    </source>
</reference>
<keyword evidence="4" id="KW-0472">Membrane</keyword>
<evidence type="ECO:0000256" key="3">
    <source>
        <dbReference type="ARBA" id="ARBA00022729"/>
    </source>
</evidence>
<comment type="subcellular location">
    <subcellularLocation>
        <location evidence="1">Cell outer membrane</location>
    </subcellularLocation>
</comment>
<evidence type="ECO:0000256" key="1">
    <source>
        <dbReference type="ARBA" id="ARBA00004442"/>
    </source>
</evidence>
<accession>A0ABW5KKP8</accession>
<evidence type="ECO:0000256" key="5">
    <source>
        <dbReference type="ARBA" id="ARBA00023237"/>
    </source>
</evidence>
<dbReference type="InterPro" id="IPR033985">
    <property type="entry name" value="SusD-like_N"/>
</dbReference>
<evidence type="ECO:0000256" key="2">
    <source>
        <dbReference type="ARBA" id="ARBA00006275"/>
    </source>
</evidence>
<feature type="domain" description="RagB/SusD" evidence="6">
    <location>
        <begin position="339"/>
        <end position="454"/>
    </location>
</feature>
<dbReference type="SUPFAM" id="SSF48452">
    <property type="entry name" value="TPR-like"/>
    <property type="match status" value="1"/>
</dbReference>
<dbReference type="Pfam" id="PF07980">
    <property type="entry name" value="SusD_RagB"/>
    <property type="match status" value="1"/>
</dbReference>
<evidence type="ECO:0000313" key="9">
    <source>
        <dbReference type="Proteomes" id="UP001597545"/>
    </source>
</evidence>
<protein>
    <submittedName>
        <fullName evidence="8">RagB/SusD family nutrient uptake outer membrane protein</fullName>
    </submittedName>
</protein>
<dbReference type="Gene3D" id="1.25.40.390">
    <property type="match status" value="1"/>
</dbReference>
<keyword evidence="5" id="KW-0998">Cell outer membrane</keyword>
<keyword evidence="9" id="KW-1185">Reference proteome</keyword>
<dbReference type="EMBL" id="JBHULR010000015">
    <property type="protein sequence ID" value="MFD2549229.1"/>
    <property type="molecule type" value="Genomic_DNA"/>
</dbReference>
<feature type="domain" description="SusD-like N-terminal" evidence="7">
    <location>
        <begin position="23"/>
        <end position="229"/>
    </location>
</feature>
<dbReference type="Pfam" id="PF14322">
    <property type="entry name" value="SusD-like_3"/>
    <property type="match status" value="1"/>
</dbReference>
<evidence type="ECO:0000256" key="4">
    <source>
        <dbReference type="ARBA" id="ARBA00023136"/>
    </source>
</evidence>
<dbReference type="InterPro" id="IPR012944">
    <property type="entry name" value="SusD_RagB_dom"/>
</dbReference>
<name>A0ABW5KKP8_9SPHI</name>